<comment type="caution">
    <text evidence="1">The sequence shown here is derived from an EMBL/GenBank/DDBJ whole genome shotgun (WGS) entry which is preliminary data.</text>
</comment>
<accession>A0A2T0MCF9</accession>
<sequence>MQRVTYQNFQLGFLLLILQGVFAQKTTDERETLDYGQIYSHALDANVKDIFPLLEVDSEQLSEEDALFIENFNKRFKFEEDRSEYLKNKKSRIHDLQLIVREYWRKALLEPKNNFDDILAKEATAFLEKEYAAIKNRNIHRDSLGRLVSEYIESKGYHTTKEMGKTGRIFDLLVWESQRDSLYSFDLKNEEIQVKVVFMNDFVTLGWEEYATFGKRYPGGWATNNAIYCVEEAYDLESEKFKISYLAHEGRHVADKKKYPNLKGPDLEYRAKLSELSLAQKRVYNLLEAFTANANKNSKNPHPLANYCVIRDLSRLYFKLDFQKDVKSWKSVPPEKINRMANKLLKKNTRELQKRGASVERIIRAK</sequence>
<dbReference type="OrthoDB" id="2823799at2"/>
<dbReference type="RefSeq" id="WP_106146771.1">
    <property type="nucleotide sequence ID" value="NZ_PVYX01000002.1"/>
</dbReference>
<organism evidence="1 2">
    <name type="scientific">Flagellimonas meridianipacifica</name>
    <dbReference type="NCBI Taxonomy" id="1080225"/>
    <lineage>
        <taxon>Bacteria</taxon>
        <taxon>Pseudomonadati</taxon>
        <taxon>Bacteroidota</taxon>
        <taxon>Flavobacteriia</taxon>
        <taxon>Flavobacteriales</taxon>
        <taxon>Flavobacteriaceae</taxon>
        <taxon>Flagellimonas</taxon>
    </lineage>
</organism>
<proteinExistence type="predicted"/>
<keyword evidence="2" id="KW-1185">Reference proteome</keyword>
<evidence type="ECO:0000313" key="1">
    <source>
        <dbReference type="EMBL" id="PRX55132.1"/>
    </source>
</evidence>
<dbReference type="EMBL" id="PVYX01000002">
    <property type="protein sequence ID" value="PRX55132.1"/>
    <property type="molecule type" value="Genomic_DNA"/>
</dbReference>
<evidence type="ECO:0000313" key="2">
    <source>
        <dbReference type="Proteomes" id="UP000237640"/>
    </source>
</evidence>
<protein>
    <submittedName>
        <fullName evidence="1">Uncharacterized protein</fullName>
    </submittedName>
</protein>
<dbReference type="AlphaFoldDB" id="A0A2T0MCF9"/>
<reference evidence="1 2" key="1">
    <citation type="submission" date="2018-03" db="EMBL/GenBank/DDBJ databases">
        <title>Genomic Encyclopedia of Archaeal and Bacterial Type Strains, Phase II (KMG-II): from individual species to whole genera.</title>
        <authorList>
            <person name="Goeker M."/>
        </authorList>
    </citation>
    <scope>NUCLEOTIDE SEQUENCE [LARGE SCALE GENOMIC DNA]</scope>
    <source>
        <strain evidence="1 2">DSM 25027</strain>
    </source>
</reference>
<dbReference type="Proteomes" id="UP000237640">
    <property type="component" value="Unassembled WGS sequence"/>
</dbReference>
<gene>
    <name evidence="1" type="ORF">CLV81_3538</name>
</gene>
<name>A0A2T0MCF9_9FLAO</name>